<feature type="transmembrane region" description="Helical" evidence="1">
    <location>
        <begin position="21"/>
        <end position="38"/>
    </location>
</feature>
<organism evidence="2 3">
    <name type="scientific">Kribbella turkmenica</name>
    <dbReference type="NCBI Taxonomy" id="2530375"/>
    <lineage>
        <taxon>Bacteria</taxon>
        <taxon>Bacillati</taxon>
        <taxon>Actinomycetota</taxon>
        <taxon>Actinomycetes</taxon>
        <taxon>Propionibacteriales</taxon>
        <taxon>Kribbellaceae</taxon>
        <taxon>Kribbella</taxon>
    </lineage>
</organism>
<evidence type="ECO:0000313" key="2">
    <source>
        <dbReference type="EMBL" id="TDD30131.1"/>
    </source>
</evidence>
<evidence type="ECO:0000313" key="3">
    <source>
        <dbReference type="Proteomes" id="UP000295172"/>
    </source>
</evidence>
<dbReference type="Proteomes" id="UP000295172">
    <property type="component" value="Unassembled WGS sequence"/>
</dbReference>
<keyword evidence="3" id="KW-1185">Reference proteome</keyword>
<dbReference type="EMBL" id="SMKR01000005">
    <property type="protein sequence ID" value="TDD30131.1"/>
    <property type="molecule type" value="Genomic_DNA"/>
</dbReference>
<keyword evidence="1" id="KW-0472">Membrane</keyword>
<keyword evidence="1" id="KW-1133">Transmembrane helix</keyword>
<dbReference type="AlphaFoldDB" id="A0A4R4XGS6"/>
<name>A0A4R4XGS6_9ACTN</name>
<protein>
    <submittedName>
        <fullName evidence="2">Uncharacterized protein</fullName>
    </submittedName>
</protein>
<dbReference type="OrthoDB" id="5008026at2"/>
<keyword evidence="1" id="KW-0812">Transmembrane</keyword>
<dbReference type="InterPro" id="IPR045713">
    <property type="entry name" value="DUF6069"/>
</dbReference>
<feature type="transmembrane region" description="Helical" evidence="1">
    <location>
        <begin position="44"/>
        <end position="65"/>
    </location>
</feature>
<dbReference type="Pfam" id="PF19545">
    <property type="entry name" value="DUF6069"/>
    <property type="match status" value="1"/>
</dbReference>
<reference evidence="2 3" key="1">
    <citation type="submission" date="2019-02" db="EMBL/GenBank/DDBJ databases">
        <title>Draft genome sequences of novel Actinobacteria.</title>
        <authorList>
            <person name="Sahin N."/>
            <person name="Ay H."/>
            <person name="Saygin H."/>
        </authorList>
    </citation>
    <scope>NUCLEOTIDE SEQUENCE [LARGE SCALE GENOMIC DNA]</scope>
    <source>
        <strain evidence="2 3">16K104</strain>
    </source>
</reference>
<dbReference type="RefSeq" id="WP_132315668.1">
    <property type="nucleotide sequence ID" value="NZ_SMKR01000005.1"/>
</dbReference>
<evidence type="ECO:0000256" key="1">
    <source>
        <dbReference type="SAM" id="Phobius"/>
    </source>
</evidence>
<comment type="caution">
    <text evidence="2">The sequence shown here is derived from an EMBL/GenBank/DDBJ whole genome shotgun (WGS) entry which is preliminary data.</text>
</comment>
<gene>
    <name evidence="2" type="ORF">E1218_02275</name>
</gene>
<sequence>MPSDRGLLAVLERRTVNARKVWTVVAVTACVLSLGSPLTSGIGAGARVGLAALHLVVGAAVILGLRRTALSATERC</sequence>
<proteinExistence type="predicted"/>
<accession>A0A4R4XGS6</accession>